<dbReference type="InterPro" id="IPR023610">
    <property type="entry name" value="PInositol-4/5-P-5/4-kinase"/>
</dbReference>
<dbReference type="OrthoDB" id="6266337at2759"/>
<feature type="region of interest" description="Disordered" evidence="1">
    <location>
        <begin position="27"/>
        <end position="70"/>
    </location>
</feature>
<dbReference type="GO" id="GO:0016308">
    <property type="term" value="F:1-phosphatidylinositol-4-phosphate 5-kinase activity"/>
    <property type="evidence" value="ECO:0007669"/>
    <property type="project" value="TreeGrafter"/>
</dbReference>
<keyword evidence="3" id="KW-1185">Reference proteome</keyword>
<sequence length="153" mass="17265">MNFGLMFIHAQHRFSFNVLYTDPLPATLRNSGPGPPTDSPNKLSVPGSSRTFPRESDSKKGKRIGHRRVTQEGTVTYKKKPTTEIQHALQLGIKHHIGSIQQQRMRDVLYRDFQTIETVQFPAAGSNTTPPHAFRFSVSYVRADCVPQFSVQI</sequence>
<evidence type="ECO:0000313" key="2">
    <source>
        <dbReference type="EMBL" id="KAF8567923.1"/>
    </source>
</evidence>
<dbReference type="EMBL" id="JTDF01003274">
    <property type="protein sequence ID" value="KAF8567923.1"/>
    <property type="molecule type" value="Genomic_DNA"/>
</dbReference>
<accession>A0A8T0DJ74</accession>
<dbReference type="PANTHER" id="PTHR23086">
    <property type="entry name" value="PHOSPHATIDYLINOSITOL-4-PHOSPHATE 5-KINASE"/>
    <property type="match status" value="1"/>
</dbReference>
<dbReference type="GO" id="GO:0046854">
    <property type="term" value="P:phosphatidylinositol phosphate biosynthetic process"/>
    <property type="evidence" value="ECO:0007669"/>
    <property type="project" value="TreeGrafter"/>
</dbReference>
<proteinExistence type="predicted"/>
<gene>
    <name evidence="2" type="ORF">P879_05957</name>
</gene>
<dbReference type="GO" id="GO:0005886">
    <property type="term" value="C:plasma membrane"/>
    <property type="evidence" value="ECO:0007669"/>
    <property type="project" value="TreeGrafter"/>
</dbReference>
<evidence type="ECO:0000256" key="1">
    <source>
        <dbReference type="SAM" id="MobiDB-lite"/>
    </source>
</evidence>
<dbReference type="Gene3D" id="3.30.800.10">
    <property type="entry name" value="Phosphatidylinositol Phosphate Kinase II Beta"/>
    <property type="match status" value="1"/>
</dbReference>
<evidence type="ECO:0000313" key="3">
    <source>
        <dbReference type="Proteomes" id="UP000699462"/>
    </source>
</evidence>
<dbReference type="AlphaFoldDB" id="A0A8T0DJ74"/>
<protein>
    <submittedName>
        <fullName evidence="2">Uncharacterized protein</fullName>
    </submittedName>
</protein>
<comment type="caution">
    <text evidence="2">The sequence shown here is derived from an EMBL/GenBank/DDBJ whole genome shotgun (WGS) entry which is preliminary data.</text>
</comment>
<feature type="compositionally biased region" description="Polar residues" evidence="1">
    <location>
        <begin position="39"/>
        <end position="51"/>
    </location>
</feature>
<dbReference type="PANTHER" id="PTHR23086:SF101">
    <property type="entry name" value="LP03320P-RELATED"/>
    <property type="match status" value="1"/>
</dbReference>
<name>A0A8T0DJ74_9TREM</name>
<organism evidence="2 3">
    <name type="scientific">Paragonimus westermani</name>
    <dbReference type="NCBI Taxonomy" id="34504"/>
    <lineage>
        <taxon>Eukaryota</taxon>
        <taxon>Metazoa</taxon>
        <taxon>Spiralia</taxon>
        <taxon>Lophotrochozoa</taxon>
        <taxon>Platyhelminthes</taxon>
        <taxon>Trematoda</taxon>
        <taxon>Digenea</taxon>
        <taxon>Plagiorchiida</taxon>
        <taxon>Troglotremata</taxon>
        <taxon>Troglotrematidae</taxon>
        <taxon>Paragonimus</taxon>
    </lineage>
</organism>
<reference evidence="2 3" key="1">
    <citation type="submission" date="2019-07" db="EMBL/GenBank/DDBJ databases">
        <title>Annotation for the trematode Paragonimus westermani.</title>
        <authorList>
            <person name="Choi Y.-J."/>
        </authorList>
    </citation>
    <scope>NUCLEOTIDE SEQUENCE [LARGE SCALE GENOMIC DNA]</scope>
    <source>
        <strain evidence="2">180907_Pwestermani</strain>
    </source>
</reference>
<dbReference type="Proteomes" id="UP000699462">
    <property type="component" value="Unassembled WGS sequence"/>
</dbReference>
<dbReference type="InterPro" id="IPR027484">
    <property type="entry name" value="PInositol-4-P-5-kinase_N"/>
</dbReference>